<reference evidence="2" key="1">
    <citation type="submission" date="2013-08" db="EMBL/GenBank/DDBJ databases">
        <authorList>
            <person name="Mendez C."/>
            <person name="Richter M."/>
            <person name="Ferrer M."/>
            <person name="Sanchez J."/>
        </authorList>
    </citation>
    <scope>NUCLEOTIDE SEQUENCE</scope>
</reference>
<dbReference type="SUPFAM" id="SSF53098">
    <property type="entry name" value="Ribonuclease H-like"/>
    <property type="match status" value="1"/>
</dbReference>
<dbReference type="PANTHER" id="PTHR35004:SF6">
    <property type="entry name" value="TRANSPOSASE"/>
    <property type="match status" value="1"/>
</dbReference>
<feature type="non-terminal residue" evidence="2">
    <location>
        <position position="262"/>
    </location>
</feature>
<dbReference type="EMBL" id="AUZZ01000143">
    <property type="protein sequence ID" value="EQD69061.1"/>
    <property type="molecule type" value="Genomic_DNA"/>
</dbReference>
<sequence>TAKRDNPRRSIRVLRWMLEQEGLVARGALSRSAIHRLLKQQGLSRPSGAATVPEERRSFSAECANEIWYGDVLHGPKVLVAGRPRKSYLVSLMDDASRLITHSAFALSETALEIEGVLKQAVLKRGLCNKLVVDNGAAYRSLSLQGICVRLGTRLIFCRPYHPEGKGKLERWHKTLRDQLLSELGPAPLELPELNARLWAWIAELYHRSPHAGLGGLTPLARYQQDLGHIRLLGPLAAKLDEIFRHRTERLVRRDGTVSYGG</sequence>
<evidence type="ECO:0000259" key="1">
    <source>
        <dbReference type="PROSITE" id="PS50994"/>
    </source>
</evidence>
<organism evidence="2">
    <name type="scientific">mine drainage metagenome</name>
    <dbReference type="NCBI Taxonomy" id="410659"/>
    <lineage>
        <taxon>unclassified sequences</taxon>
        <taxon>metagenomes</taxon>
        <taxon>ecological metagenomes</taxon>
    </lineage>
</organism>
<dbReference type="InterPro" id="IPR012337">
    <property type="entry name" value="RNaseH-like_sf"/>
</dbReference>
<comment type="caution">
    <text evidence="2">The sequence shown here is derived from an EMBL/GenBank/DDBJ whole genome shotgun (WGS) entry which is preliminary data.</text>
</comment>
<dbReference type="Gene3D" id="3.30.420.10">
    <property type="entry name" value="Ribonuclease H-like superfamily/Ribonuclease H"/>
    <property type="match status" value="1"/>
</dbReference>
<dbReference type="GO" id="GO:0015074">
    <property type="term" value="P:DNA integration"/>
    <property type="evidence" value="ECO:0007669"/>
    <property type="project" value="InterPro"/>
</dbReference>
<dbReference type="PANTHER" id="PTHR35004">
    <property type="entry name" value="TRANSPOSASE RV3428C-RELATED"/>
    <property type="match status" value="1"/>
</dbReference>
<feature type="non-terminal residue" evidence="2">
    <location>
        <position position="1"/>
    </location>
</feature>
<dbReference type="AlphaFoldDB" id="T1B801"/>
<name>T1B801_9ZZZZ</name>
<dbReference type="PROSITE" id="PS50994">
    <property type="entry name" value="INTEGRASE"/>
    <property type="match status" value="1"/>
</dbReference>
<evidence type="ECO:0000313" key="2">
    <source>
        <dbReference type="EMBL" id="EQD69061.1"/>
    </source>
</evidence>
<proteinExistence type="predicted"/>
<feature type="domain" description="Integrase catalytic" evidence="1">
    <location>
        <begin position="49"/>
        <end position="227"/>
    </location>
</feature>
<accession>T1B801</accession>
<dbReference type="GO" id="GO:0003676">
    <property type="term" value="F:nucleic acid binding"/>
    <property type="evidence" value="ECO:0007669"/>
    <property type="project" value="InterPro"/>
</dbReference>
<dbReference type="InterPro" id="IPR036397">
    <property type="entry name" value="RNaseH_sf"/>
</dbReference>
<protein>
    <submittedName>
        <fullName evidence="2">Integrase catalytic region</fullName>
    </submittedName>
</protein>
<gene>
    <name evidence="2" type="ORF">B2A_00204</name>
</gene>
<reference evidence="2" key="2">
    <citation type="journal article" date="2014" name="ISME J.">
        <title>Microbial stratification in low pH oxic and suboxic macroscopic growths along an acid mine drainage.</title>
        <authorList>
            <person name="Mendez-Garcia C."/>
            <person name="Mesa V."/>
            <person name="Sprenger R.R."/>
            <person name="Richter M."/>
            <person name="Diez M.S."/>
            <person name="Solano J."/>
            <person name="Bargiela R."/>
            <person name="Golyshina O.V."/>
            <person name="Manteca A."/>
            <person name="Ramos J.L."/>
            <person name="Gallego J.R."/>
            <person name="Llorente I."/>
            <person name="Martins Dos Santos V.A."/>
            <person name="Jensen O.N."/>
            <person name="Pelaez A.I."/>
            <person name="Sanchez J."/>
            <person name="Ferrer M."/>
        </authorList>
    </citation>
    <scope>NUCLEOTIDE SEQUENCE</scope>
</reference>
<dbReference type="InterPro" id="IPR001584">
    <property type="entry name" value="Integrase_cat-core"/>
</dbReference>
<dbReference type="Pfam" id="PF00665">
    <property type="entry name" value="rve"/>
    <property type="match status" value="1"/>
</dbReference>